<dbReference type="OrthoDB" id="251046at2"/>
<keyword evidence="2" id="KW-0812">Transmembrane</keyword>
<dbReference type="Proteomes" id="UP000320496">
    <property type="component" value="Chromosome"/>
</dbReference>
<dbReference type="EMBL" id="CP036275">
    <property type="protein sequence ID" value="QDU39215.1"/>
    <property type="molecule type" value="Genomic_DNA"/>
</dbReference>
<evidence type="ECO:0000313" key="4">
    <source>
        <dbReference type="Proteomes" id="UP000320496"/>
    </source>
</evidence>
<sequence length="303" mass="35264">MKRTRATGGDSLELLLDTICNTFGGIVFISLLIVLMLQSSRDRLTARETSSVSEQDLELMRLDLAAAEVRVKRLQEARARQIAMLARHIPDELQERLHHLRQTTERQTQLEKRAAQRRQENLERFEELQHTHAEREEMRKQLEAARKELTELESQSRMMADARVVRLPRARSHPPLHGLQLSLCYDRLYFRHDPDELLSGQRRPNPDDYLITEVDSTFIRVQPKPTAGIDLRDPERARALLLARLRRFPQSEWSVTVTVWPDSFDVWSTARSIIADAGYHYALFPCKPETEIVDRGGREKVHF</sequence>
<keyword evidence="1" id="KW-0175">Coiled coil</keyword>
<proteinExistence type="predicted"/>
<dbReference type="KEGG" id="mri:Mal4_35520"/>
<dbReference type="AlphaFoldDB" id="A0A517Z9Q9"/>
<reference evidence="3 4" key="1">
    <citation type="submission" date="2019-02" db="EMBL/GenBank/DDBJ databases">
        <title>Deep-cultivation of Planctomycetes and their phenomic and genomic characterization uncovers novel biology.</title>
        <authorList>
            <person name="Wiegand S."/>
            <person name="Jogler M."/>
            <person name="Boedeker C."/>
            <person name="Pinto D."/>
            <person name="Vollmers J."/>
            <person name="Rivas-Marin E."/>
            <person name="Kohn T."/>
            <person name="Peeters S.H."/>
            <person name="Heuer A."/>
            <person name="Rast P."/>
            <person name="Oberbeckmann S."/>
            <person name="Bunk B."/>
            <person name="Jeske O."/>
            <person name="Meyerdierks A."/>
            <person name="Storesund J.E."/>
            <person name="Kallscheuer N."/>
            <person name="Luecker S."/>
            <person name="Lage O.M."/>
            <person name="Pohl T."/>
            <person name="Merkel B.J."/>
            <person name="Hornburger P."/>
            <person name="Mueller R.-W."/>
            <person name="Bruemmer F."/>
            <person name="Labrenz M."/>
            <person name="Spormann A.M."/>
            <person name="Op den Camp H."/>
            <person name="Overmann J."/>
            <person name="Amann R."/>
            <person name="Jetten M.S.M."/>
            <person name="Mascher T."/>
            <person name="Medema M.H."/>
            <person name="Devos D.P."/>
            <person name="Kaster A.-K."/>
            <person name="Ovreas L."/>
            <person name="Rohde M."/>
            <person name="Galperin M.Y."/>
            <person name="Jogler C."/>
        </authorList>
    </citation>
    <scope>NUCLEOTIDE SEQUENCE [LARGE SCALE GENOMIC DNA]</scope>
    <source>
        <strain evidence="3 4">Mal4</strain>
    </source>
</reference>
<evidence type="ECO:0000256" key="1">
    <source>
        <dbReference type="SAM" id="Coils"/>
    </source>
</evidence>
<feature type="coiled-coil region" evidence="1">
    <location>
        <begin position="57"/>
        <end position="162"/>
    </location>
</feature>
<evidence type="ECO:0000313" key="3">
    <source>
        <dbReference type="EMBL" id="QDU39215.1"/>
    </source>
</evidence>
<keyword evidence="4" id="KW-1185">Reference proteome</keyword>
<accession>A0A517Z9Q9</accession>
<evidence type="ECO:0000256" key="2">
    <source>
        <dbReference type="SAM" id="Phobius"/>
    </source>
</evidence>
<keyword evidence="2" id="KW-1133">Transmembrane helix</keyword>
<name>A0A517Z9Q9_9PLAN</name>
<dbReference type="RefSeq" id="WP_145370421.1">
    <property type="nucleotide sequence ID" value="NZ_CP036275.1"/>
</dbReference>
<protein>
    <submittedName>
        <fullName evidence="3">Uncharacterized protein</fullName>
    </submittedName>
</protein>
<feature type="transmembrane region" description="Helical" evidence="2">
    <location>
        <begin position="12"/>
        <end position="37"/>
    </location>
</feature>
<organism evidence="3 4">
    <name type="scientific">Maioricimonas rarisocia</name>
    <dbReference type="NCBI Taxonomy" id="2528026"/>
    <lineage>
        <taxon>Bacteria</taxon>
        <taxon>Pseudomonadati</taxon>
        <taxon>Planctomycetota</taxon>
        <taxon>Planctomycetia</taxon>
        <taxon>Planctomycetales</taxon>
        <taxon>Planctomycetaceae</taxon>
        <taxon>Maioricimonas</taxon>
    </lineage>
</organism>
<gene>
    <name evidence="3" type="ORF">Mal4_35520</name>
</gene>
<keyword evidence="2" id="KW-0472">Membrane</keyword>